<organism evidence="7 8">
    <name type="scientific">Geomonas terrae</name>
    <dbReference type="NCBI Taxonomy" id="2562681"/>
    <lineage>
        <taxon>Bacteria</taxon>
        <taxon>Pseudomonadati</taxon>
        <taxon>Thermodesulfobacteriota</taxon>
        <taxon>Desulfuromonadia</taxon>
        <taxon>Geobacterales</taxon>
        <taxon>Geobacteraceae</taxon>
        <taxon>Geomonas</taxon>
    </lineage>
</organism>
<dbReference type="GO" id="GO:0016746">
    <property type="term" value="F:acyltransferase activity"/>
    <property type="evidence" value="ECO:0007669"/>
    <property type="project" value="UniProtKB-KW"/>
</dbReference>
<dbReference type="PANTHER" id="PTHR30606:SF9">
    <property type="entry name" value="LIPID A BIOSYNTHESIS LAUROYLTRANSFERASE"/>
    <property type="match status" value="1"/>
</dbReference>
<dbReference type="Proteomes" id="UP000306416">
    <property type="component" value="Unassembled WGS sequence"/>
</dbReference>
<dbReference type="AlphaFoldDB" id="A0A4S1CAZ4"/>
<keyword evidence="5" id="KW-0472">Membrane</keyword>
<evidence type="ECO:0000256" key="4">
    <source>
        <dbReference type="ARBA" id="ARBA00022679"/>
    </source>
</evidence>
<dbReference type="GO" id="GO:0005886">
    <property type="term" value="C:plasma membrane"/>
    <property type="evidence" value="ECO:0007669"/>
    <property type="project" value="UniProtKB-SubCell"/>
</dbReference>
<evidence type="ECO:0000256" key="6">
    <source>
        <dbReference type="ARBA" id="ARBA00023315"/>
    </source>
</evidence>
<evidence type="ECO:0000313" key="7">
    <source>
        <dbReference type="EMBL" id="TGU70106.1"/>
    </source>
</evidence>
<keyword evidence="4 7" id="KW-0808">Transferase</keyword>
<evidence type="ECO:0000256" key="1">
    <source>
        <dbReference type="ARBA" id="ARBA00004533"/>
    </source>
</evidence>
<comment type="caution">
    <text evidence="7">The sequence shown here is derived from an EMBL/GenBank/DDBJ whole genome shotgun (WGS) entry which is preliminary data.</text>
</comment>
<reference evidence="7 8" key="1">
    <citation type="submission" date="2019-04" db="EMBL/GenBank/DDBJ databases">
        <title>Geobacter oryzae sp. nov., ferric-reducing bacteria isolated from paddy soil.</title>
        <authorList>
            <person name="Xu Z."/>
            <person name="Masuda Y."/>
            <person name="Itoh H."/>
            <person name="Senoo K."/>
        </authorList>
    </citation>
    <scope>NUCLEOTIDE SEQUENCE [LARGE SCALE GENOMIC DNA]</scope>
    <source>
        <strain evidence="7 8">Red111</strain>
    </source>
</reference>
<dbReference type="InterPro" id="IPR004960">
    <property type="entry name" value="LipA_acyltrans"/>
</dbReference>
<dbReference type="PIRSF" id="PIRSF026649">
    <property type="entry name" value="MsbB"/>
    <property type="match status" value="1"/>
</dbReference>
<proteinExistence type="predicted"/>
<keyword evidence="2" id="KW-1003">Cell membrane</keyword>
<dbReference type="GO" id="GO:0009247">
    <property type="term" value="P:glycolipid biosynthetic process"/>
    <property type="evidence" value="ECO:0007669"/>
    <property type="project" value="UniProtKB-ARBA"/>
</dbReference>
<sequence>MAASNLVARLPLRAANAVGPALGRLLFRLLKRRREIAVQNIERSLPFLEAQPGWERRSAVELARETFENLGRTAVEVCRLYHDKGQAMIDAVEFRGLEHFQKARERGRGVALLTGHCGNWELMALSFGSRVQNISVVAKRQDNQSLNAVLEKVRGRHGNSVIYADGALRNMLVQFRRNGVVGLLIDQATWTRNGVLVDFLGRPAWTTNMLALLARKNQVPLVPAFIHREGERQVVEFHPELELEPGAAHADIEVQDTVQMTRCLEDYVVQHPTEWYWVHQRWKRAPQPAGPADGAKP</sequence>
<evidence type="ECO:0000256" key="5">
    <source>
        <dbReference type="ARBA" id="ARBA00023136"/>
    </source>
</evidence>
<evidence type="ECO:0000313" key="8">
    <source>
        <dbReference type="Proteomes" id="UP000306416"/>
    </source>
</evidence>
<gene>
    <name evidence="7" type="ORF">E4633_19900</name>
</gene>
<name>A0A4S1CAZ4_9BACT</name>
<dbReference type="CDD" id="cd07984">
    <property type="entry name" value="LPLAT_LABLAT-like"/>
    <property type="match status" value="1"/>
</dbReference>
<evidence type="ECO:0000256" key="2">
    <source>
        <dbReference type="ARBA" id="ARBA00022475"/>
    </source>
</evidence>
<dbReference type="EMBL" id="SRSC01000006">
    <property type="protein sequence ID" value="TGU70106.1"/>
    <property type="molecule type" value="Genomic_DNA"/>
</dbReference>
<keyword evidence="8" id="KW-1185">Reference proteome</keyword>
<protein>
    <submittedName>
        <fullName evidence="7">Lipid A biosynthesis acyltransferase</fullName>
    </submittedName>
</protein>
<accession>A0A4S1CAZ4</accession>
<comment type="subcellular location">
    <subcellularLocation>
        <location evidence="1">Cell inner membrane</location>
    </subcellularLocation>
</comment>
<evidence type="ECO:0000256" key="3">
    <source>
        <dbReference type="ARBA" id="ARBA00022519"/>
    </source>
</evidence>
<dbReference type="PANTHER" id="PTHR30606">
    <property type="entry name" value="LIPID A BIOSYNTHESIS LAUROYL ACYLTRANSFERASE"/>
    <property type="match status" value="1"/>
</dbReference>
<dbReference type="Pfam" id="PF03279">
    <property type="entry name" value="Lip_A_acyltrans"/>
    <property type="match status" value="1"/>
</dbReference>
<keyword evidence="3" id="KW-0997">Cell inner membrane</keyword>
<keyword evidence="6 7" id="KW-0012">Acyltransferase</keyword>